<reference evidence="3 4" key="1">
    <citation type="submission" date="2015-08" db="EMBL/GenBank/DDBJ databases">
        <authorList>
            <person name="Babu N.S."/>
            <person name="Beckwith C.J."/>
            <person name="Beseler K.G."/>
            <person name="Brison A."/>
            <person name="Carone J.V."/>
            <person name="Caskin T.P."/>
            <person name="Diamond M."/>
            <person name="Durham M.E."/>
            <person name="Foxe J.M."/>
            <person name="Go M."/>
            <person name="Henderson B.A."/>
            <person name="Jones I.B."/>
            <person name="McGettigan J.A."/>
            <person name="Micheletti S.J."/>
            <person name="Nasrallah M.E."/>
            <person name="Ortiz D."/>
            <person name="Piller C.R."/>
            <person name="Privatt S.R."/>
            <person name="Schneider S.L."/>
            <person name="Sharp S."/>
            <person name="Smith T.C."/>
            <person name="Stanton J.D."/>
            <person name="Ullery H.E."/>
            <person name="Wilson R.J."/>
            <person name="Serrano M.G."/>
            <person name="Buck G."/>
            <person name="Lee V."/>
            <person name="Wang Y."/>
            <person name="Carvalho R."/>
            <person name="Voegtly L."/>
            <person name="Shi R."/>
            <person name="Duckworth R."/>
            <person name="Johnson A."/>
            <person name="Loviza R."/>
            <person name="Walstead R."/>
            <person name="Shah Z."/>
            <person name="Kiflezghi M."/>
            <person name="Wade K."/>
            <person name="Ball S.L."/>
            <person name="Bradley K.W."/>
            <person name="Asai D.J."/>
            <person name="Bowman C.A."/>
            <person name="Russell D.A."/>
            <person name="Pope W.H."/>
            <person name="Jacobs-Sera D."/>
            <person name="Hendrix R.W."/>
            <person name="Hatfull G.F."/>
        </authorList>
    </citation>
    <scope>NUCLEOTIDE SEQUENCE [LARGE SCALE GENOMIC DNA]</scope>
    <source>
        <strain evidence="3 4">DSM 27648</strain>
    </source>
</reference>
<gene>
    <name evidence="3" type="ORF">AKJ09_04208</name>
</gene>
<proteinExistence type="predicted"/>
<dbReference type="EMBL" id="CP012333">
    <property type="protein sequence ID" value="AKU97544.1"/>
    <property type="molecule type" value="Genomic_DNA"/>
</dbReference>
<feature type="signal peptide" evidence="2">
    <location>
        <begin position="1"/>
        <end position="24"/>
    </location>
</feature>
<feature type="region of interest" description="Disordered" evidence="1">
    <location>
        <begin position="78"/>
        <end position="118"/>
    </location>
</feature>
<keyword evidence="4" id="KW-1185">Reference proteome</keyword>
<keyword evidence="2" id="KW-0732">Signal</keyword>
<protein>
    <recommendedName>
        <fullName evidence="5">Lipoprotein</fullName>
    </recommendedName>
</protein>
<organism evidence="3 4">
    <name type="scientific">Labilithrix luteola</name>
    <dbReference type="NCBI Taxonomy" id="1391654"/>
    <lineage>
        <taxon>Bacteria</taxon>
        <taxon>Pseudomonadati</taxon>
        <taxon>Myxococcota</taxon>
        <taxon>Polyangia</taxon>
        <taxon>Polyangiales</taxon>
        <taxon>Labilitrichaceae</taxon>
        <taxon>Labilithrix</taxon>
    </lineage>
</organism>
<dbReference type="PROSITE" id="PS51257">
    <property type="entry name" value="PROKAR_LIPOPROTEIN"/>
    <property type="match status" value="1"/>
</dbReference>
<evidence type="ECO:0000313" key="4">
    <source>
        <dbReference type="Proteomes" id="UP000064967"/>
    </source>
</evidence>
<dbReference type="RefSeq" id="WP_146648662.1">
    <property type="nucleotide sequence ID" value="NZ_CP012333.1"/>
</dbReference>
<evidence type="ECO:0000256" key="2">
    <source>
        <dbReference type="SAM" id="SignalP"/>
    </source>
</evidence>
<evidence type="ECO:0000313" key="3">
    <source>
        <dbReference type="EMBL" id="AKU97544.1"/>
    </source>
</evidence>
<sequence length="118" mass="11433">MNPSQRSRFALVLSLVLVPSAALVVGCSNDEKKNETTNAQGADPAAKAANTGTATANATAMGAATNAANTVSTTATAIPTADTAQPNAADAGLAKDGGSHVNDAVDGGHGTAKDAGKK</sequence>
<feature type="region of interest" description="Disordered" evidence="1">
    <location>
        <begin position="31"/>
        <end position="50"/>
    </location>
</feature>
<accession>A0A0K1PWN0</accession>
<feature type="chain" id="PRO_5005466412" description="Lipoprotein" evidence="2">
    <location>
        <begin position="25"/>
        <end position="118"/>
    </location>
</feature>
<evidence type="ECO:0000256" key="1">
    <source>
        <dbReference type="SAM" id="MobiDB-lite"/>
    </source>
</evidence>
<dbReference type="Proteomes" id="UP000064967">
    <property type="component" value="Chromosome"/>
</dbReference>
<dbReference type="AlphaFoldDB" id="A0A0K1PWN0"/>
<dbReference type="KEGG" id="llu:AKJ09_04208"/>
<evidence type="ECO:0008006" key="5">
    <source>
        <dbReference type="Google" id="ProtNLM"/>
    </source>
</evidence>
<name>A0A0K1PWN0_9BACT</name>